<sequence length="177" mass="19712">MTTSHNSSTDQGNVPTVSVTELTPCALDFAQLLHARQKVEQRAQEYLVDLQYQIQRVLEQQGYQQVRFQRLDALPSGSEVAGAVTLLIFMQLPVDGLKDPNFRVQLPLVVTYNSTLLLKGAQINNFHVPEPFTHSLEADTRQGAELLVQGLSQRYMNHLLQSGGRSSLIAGANRQLQ</sequence>
<comment type="caution">
    <text evidence="1">The sequence shown here is derived from an EMBL/GenBank/DDBJ whole genome shotgun (WGS) entry which is preliminary data.</text>
</comment>
<organism evidence="1 2">
    <name type="scientific">Deinococcus oregonensis</name>
    <dbReference type="NCBI Taxonomy" id="1805970"/>
    <lineage>
        <taxon>Bacteria</taxon>
        <taxon>Thermotogati</taxon>
        <taxon>Deinococcota</taxon>
        <taxon>Deinococci</taxon>
        <taxon>Deinococcales</taxon>
        <taxon>Deinococcaceae</taxon>
        <taxon>Deinococcus</taxon>
    </lineage>
</organism>
<evidence type="ECO:0000313" key="1">
    <source>
        <dbReference type="EMBL" id="MFB9990442.1"/>
    </source>
</evidence>
<name>A0ABV6ATW9_9DEIO</name>
<dbReference type="Proteomes" id="UP001589733">
    <property type="component" value="Unassembled WGS sequence"/>
</dbReference>
<evidence type="ECO:0008006" key="3">
    <source>
        <dbReference type="Google" id="ProtNLM"/>
    </source>
</evidence>
<keyword evidence="2" id="KW-1185">Reference proteome</keyword>
<dbReference type="RefSeq" id="WP_380004359.1">
    <property type="nucleotide sequence ID" value="NZ_JBHLYR010000003.1"/>
</dbReference>
<reference evidence="1 2" key="1">
    <citation type="submission" date="2024-09" db="EMBL/GenBank/DDBJ databases">
        <authorList>
            <person name="Sun Q."/>
            <person name="Mori K."/>
        </authorList>
    </citation>
    <scope>NUCLEOTIDE SEQUENCE [LARGE SCALE GENOMIC DNA]</scope>
    <source>
        <strain evidence="1 2">JCM 13503</strain>
    </source>
</reference>
<dbReference type="EMBL" id="JBHLYR010000003">
    <property type="protein sequence ID" value="MFB9990442.1"/>
    <property type="molecule type" value="Genomic_DNA"/>
</dbReference>
<accession>A0ABV6ATW9</accession>
<gene>
    <name evidence="1" type="ORF">ACFFLM_00345</name>
</gene>
<protein>
    <recommendedName>
        <fullName evidence="3">DUF302 domain-containing protein</fullName>
    </recommendedName>
</protein>
<proteinExistence type="predicted"/>
<evidence type="ECO:0000313" key="2">
    <source>
        <dbReference type="Proteomes" id="UP001589733"/>
    </source>
</evidence>